<dbReference type="GO" id="GO:0032259">
    <property type="term" value="P:methylation"/>
    <property type="evidence" value="ECO:0007669"/>
    <property type="project" value="UniProtKB-KW"/>
</dbReference>
<dbReference type="Gene3D" id="1.10.10.10">
    <property type="entry name" value="Winged helix-like DNA-binding domain superfamily/Winged helix DNA-binding domain"/>
    <property type="match status" value="1"/>
</dbReference>
<dbReference type="InterPro" id="IPR036631">
    <property type="entry name" value="MGMT_N_sf"/>
</dbReference>
<comment type="subcellular location">
    <subcellularLocation>
        <location evidence="9">Cytoplasm</location>
    </subcellularLocation>
</comment>
<evidence type="ECO:0000256" key="2">
    <source>
        <dbReference type="ARBA" id="ARBA00008711"/>
    </source>
</evidence>
<dbReference type="Proteomes" id="UP000594464">
    <property type="component" value="Chromosome"/>
</dbReference>
<dbReference type="InterPro" id="IPR036217">
    <property type="entry name" value="MethylDNA_cys_MeTrfase_DNAb"/>
</dbReference>
<evidence type="ECO:0000256" key="7">
    <source>
        <dbReference type="ARBA" id="ARBA00023204"/>
    </source>
</evidence>
<dbReference type="PANTHER" id="PTHR10815:SF13">
    <property type="entry name" value="METHYLATED-DNA--PROTEIN-CYSTEINE METHYLTRANSFERASE"/>
    <property type="match status" value="1"/>
</dbReference>
<evidence type="ECO:0000256" key="1">
    <source>
        <dbReference type="ARBA" id="ARBA00001286"/>
    </source>
</evidence>
<dbReference type="Gene3D" id="3.30.160.70">
    <property type="entry name" value="Methylated DNA-protein cysteine methyltransferase domain"/>
    <property type="match status" value="1"/>
</dbReference>
<reference evidence="13" key="1">
    <citation type="submission" date="2020-02" db="EMBL/GenBank/DDBJ databases">
        <title>Genomic and physiological characterization of two novel Nitrospinaceae genera.</title>
        <authorList>
            <person name="Mueller A.J."/>
            <person name="Jung M.-Y."/>
            <person name="Strachan C.R."/>
            <person name="Herbold C.W."/>
            <person name="Kirkegaard R.H."/>
            <person name="Daims H."/>
        </authorList>
    </citation>
    <scope>NUCLEOTIDE SEQUENCE [LARGE SCALE GENOMIC DNA]</scope>
</reference>
<dbReference type="GO" id="GO:0006307">
    <property type="term" value="P:DNA alkylation repair"/>
    <property type="evidence" value="ECO:0007669"/>
    <property type="project" value="UniProtKB-UniRule"/>
</dbReference>
<dbReference type="FunFam" id="1.10.10.10:FF:000214">
    <property type="entry name" value="Methylated-DNA--protein-cysteine methyltransferase"/>
    <property type="match status" value="1"/>
</dbReference>
<comment type="catalytic activity">
    <reaction evidence="8 9">
        <text>a 6-O-methyl-2'-deoxyguanosine in DNA + L-cysteinyl-[protein] = S-methyl-L-cysteinyl-[protein] + a 2'-deoxyguanosine in DNA</text>
        <dbReference type="Rhea" id="RHEA:24000"/>
        <dbReference type="Rhea" id="RHEA-COMP:10131"/>
        <dbReference type="Rhea" id="RHEA-COMP:10132"/>
        <dbReference type="Rhea" id="RHEA-COMP:11367"/>
        <dbReference type="Rhea" id="RHEA-COMP:11368"/>
        <dbReference type="ChEBI" id="CHEBI:29950"/>
        <dbReference type="ChEBI" id="CHEBI:82612"/>
        <dbReference type="ChEBI" id="CHEBI:85445"/>
        <dbReference type="ChEBI" id="CHEBI:85448"/>
        <dbReference type="EC" id="2.1.1.63"/>
    </reaction>
</comment>
<feature type="active site" description="Nucleophile; methyl group acceptor" evidence="9">
    <location>
        <position position="141"/>
    </location>
</feature>
<keyword evidence="5 9" id="KW-0808">Transferase</keyword>
<protein>
    <recommendedName>
        <fullName evidence="9">Methylated-DNA--protein-cysteine methyltransferase</fullName>
        <ecNumber evidence="9">2.1.1.63</ecNumber>
    </recommendedName>
    <alternativeName>
        <fullName evidence="9">6-O-methylguanine-DNA methyltransferase</fullName>
        <shortName evidence="9">MGMT</shortName>
    </alternativeName>
    <alternativeName>
        <fullName evidence="9">O-6-methylguanine-DNA-alkyltransferase</fullName>
    </alternativeName>
</protein>
<dbReference type="PROSITE" id="PS00374">
    <property type="entry name" value="MGMT"/>
    <property type="match status" value="1"/>
</dbReference>
<feature type="domain" description="Methylated-DNA-[protein]-cysteine S-methyltransferase DNA binding" evidence="10">
    <location>
        <begin position="90"/>
        <end position="169"/>
    </location>
</feature>
<evidence type="ECO:0000256" key="9">
    <source>
        <dbReference type="HAMAP-Rule" id="MF_00772"/>
    </source>
</evidence>
<accession>A0A7T0C3I1</accession>
<dbReference type="SUPFAM" id="SSF46767">
    <property type="entry name" value="Methylated DNA-protein cysteine methyltransferase, C-terminal domain"/>
    <property type="match status" value="1"/>
</dbReference>
<dbReference type="Pfam" id="PF01035">
    <property type="entry name" value="DNA_binding_1"/>
    <property type="match status" value="1"/>
</dbReference>
<evidence type="ECO:0000256" key="6">
    <source>
        <dbReference type="ARBA" id="ARBA00022763"/>
    </source>
</evidence>
<dbReference type="KEGG" id="nva:G3M78_10665"/>
<proteinExistence type="inferred from homology"/>
<evidence type="ECO:0000313" key="12">
    <source>
        <dbReference type="EMBL" id="QPJ65828.1"/>
    </source>
</evidence>
<dbReference type="HAMAP" id="MF_00772">
    <property type="entry name" value="OGT"/>
    <property type="match status" value="1"/>
</dbReference>
<keyword evidence="3 9" id="KW-0963">Cytoplasm</keyword>
<comment type="function">
    <text evidence="9">Involved in the cellular defense against the biological effects of O6-methylguanine (O6-MeG) and O4-methylthymine (O4-MeT) in DNA. Repairs the methylated nucleobase in DNA by stoichiometrically transferring the methyl group to a cysteine residue in the enzyme. This is a suicide reaction: the enzyme is irreversibly inactivated.</text>
</comment>
<dbReference type="InterPro" id="IPR036388">
    <property type="entry name" value="WH-like_DNA-bd_sf"/>
</dbReference>
<dbReference type="PANTHER" id="PTHR10815">
    <property type="entry name" value="METHYLATED-DNA--PROTEIN-CYSTEINE METHYLTRANSFERASE"/>
    <property type="match status" value="1"/>
</dbReference>
<dbReference type="InterPro" id="IPR008332">
    <property type="entry name" value="MethylG_MeTrfase_N"/>
</dbReference>
<evidence type="ECO:0000259" key="11">
    <source>
        <dbReference type="Pfam" id="PF02870"/>
    </source>
</evidence>
<sequence length="175" mass="19662">MPKSIDSIQYALFETPLGLAGLADRGKGVCRLKLQINSIDDFINELEEQFNSSPRQNQTALRQGVKQVEQYFSGKLKRFDCKLDLGHGTDFQKSVWRQVLHIPYGKTQSYQWLAEASKRPRAYRAAGSANGRNPIPLIIPCHRVIRHNGELGGYTGGIHIKRFLLDLESGTHGTV</sequence>
<feature type="domain" description="Methylguanine DNA methyltransferase ribonuclease-like" evidence="11">
    <location>
        <begin position="9"/>
        <end position="85"/>
    </location>
</feature>
<dbReference type="GO" id="GO:0003908">
    <property type="term" value="F:methylated-DNA-[protein]-cysteine S-methyltransferase activity"/>
    <property type="evidence" value="ECO:0007669"/>
    <property type="project" value="UniProtKB-UniRule"/>
</dbReference>
<dbReference type="InterPro" id="IPR014048">
    <property type="entry name" value="MethylDNA_cys_MeTrfase_DNA-bd"/>
</dbReference>
<dbReference type="SUPFAM" id="SSF53155">
    <property type="entry name" value="Methylated DNA-protein cysteine methyltransferase domain"/>
    <property type="match status" value="1"/>
</dbReference>
<gene>
    <name evidence="12" type="ORF">G3M78_10665</name>
</gene>
<dbReference type="NCBIfam" id="TIGR00589">
    <property type="entry name" value="ogt"/>
    <property type="match status" value="1"/>
</dbReference>
<keyword evidence="4 9" id="KW-0489">Methyltransferase</keyword>
<dbReference type="InterPro" id="IPR001497">
    <property type="entry name" value="MethylDNA_cys_MeTrfase_AS"/>
</dbReference>
<dbReference type="EMBL" id="CP048620">
    <property type="protein sequence ID" value="QPJ65828.1"/>
    <property type="molecule type" value="Genomic_DNA"/>
</dbReference>
<keyword evidence="6 9" id="KW-0227">DNA damage</keyword>
<keyword evidence="7 9" id="KW-0234">DNA repair</keyword>
<dbReference type="Pfam" id="PF02870">
    <property type="entry name" value="Methyltransf_1N"/>
    <property type="match status" value="1"/>
</dbReference>
<evidence type="ECO:0000256" key="4">
    <source>
        <dbReference type="ARBA" id="ARBA00022603"/>
    </source>
</evidence>
<evidence type="ECO:0000259" key="10">
    <source>
        <dbReference type="Pfam" id="PF01035"/>
    </source>
</evidence>
<dbReference type="GO" id="GO:0005737">
    <property type="term" value="C:cytoplasm"/>
    <property type="evidence" value="ECO:0007669"/>
    <property type="project" value="UniProtKB-SubCell"/>
</dbReference>
<evidence type="ECO:0000256" key="8">
    <source>
        <dbReference type="ARBA" id="ARBA00049348"/>
    </source>
</evidence>
<evidence type="ECO:0000256" key="5">
    <source>
        <dbReference type="ARBA" id="ARBA00022679"/>
    </source>
</evidence>
<dbReference type="AlphaFoldDB" id="A0A7T0C3I1"/>
<name>A0A7T0C3I1_9BACT</name>
<evidence type="ECO:0000313" key="13">
    <source>
        <dbReference type="Proteomes" id="UP000594464"/>
    </source>
</evidence>
<comment type="catalytic activity">
    <reaction evidence="1 9">
        <text>a 4-O-methyl-thymidine in DNA + L-cysteinyl-[protein] = a thymidine in DNA + S-methyl-L-cysteinyl-[protein]</text>
        <dbReference type="Rhea" id="RHEA:53428"/>
        <dbReference type="Rhea" id="RHEA-COMP:10131"/>
        <dbReference type="Rhea" id="RHEA-COMP:10132"/>
        <dbReference type="Rhea" id="RHEA-COMP:13555"/>
        <dbReference type="Rhea" id="RHEA-COMP:13556"/>
        <dbReference type="ChEBI" id="CHEBI:29950"/>
        <dbReference type="ChEBI" id="CHEBI:82612"/>
        <dbReference type="ChEBI" id="CHEBI:137386"/>
        <dbReference type="ChEBI" id="CHEBI:137387"/>
        <dbReference type="EC" id="2.1.1.63"/>
    </reaction>
</comment>
<comment type="similarity">
    <text evidence="2 9">Belongs to the MGMT family.</text>
</comment>
<organism evidence="12 13">
    <name type="scientific">Candidatus Nitrohelix vancouverensis</name>
    <dbReference type="NCBI Taxonomy" id="2705534"/>
    <lineage>
        <taxon>Bacteria</taxon>
        <taxon>Pseudomonadati</taxon>
        <taxon>Nitrospinota/Tectimicrobiota group</taxon>
        <taxon>Nitrospinota</taxon>
        <taxon>Nitrospinia</taxon>
        <taxon>Nitrospinales</taxon>
        <taxon>Nitrospinaceae</taxon>
        <taxon>Candidatus Nitrohelix</taxon>
    </lineage>
</organism>
<dbReference type="CDD" id="cd06445">
    <property type="entry name" value="ATase"/>
    <property type="match status" value="1"/>
</dbReference>
<comment type="miscellaneous">
    <text evidence="9">This enzyme catalyzes only one turnover and therefore is not strictly catalytic. According to one definition, an enzyme is a biocatalyst that acts repeatedly and over many reaction cycles.</text>
</comment>
<evidence type="ECO:0000256" key="3">
    <source>
        <dbReference type="ARBA" id="ARBA00022490"/>
    </source>
</evidence>
<dbReference type="InterPro" id="IPR023546">
    <property type="entry name" value="MGMT"/>
</dbReference>
<dbReference type="EC" id="2.1.1.63" evidence="9"/>